<evidence type="ECO:0000313" key="1">
    <source>
        <dbReference type="EMBL" id="GAA1875514.1"/>
    </source>
</evidence>
<dbReference type="RefSeq" id="WP_344426335.1">
    <property type="nucleotide sequence ID" value="NZ_BAAAQK010000028.1"/>
</dbReference>
<organism evidence="1 2">
    <name type="scientific">Pseudonocardia ailaonensis</name>
    <dbReference type="NCBI Taxonomy" id="367279"/>
    <lineage>
        <taxon>Bacteria</taxon>
        <taxon>Bacillati</taxon>
        <taxon>Actinomycetota</taxon>
        <taxon>Actinomycetes</taxon>
        <taxon>Pseudonocardiales</taxon>
        <taxon>Pseudonocardiaceae</taxon>
        <taxon>Pseudonocardia</taxon>
    </lineage>
</organism>
<sequence>MSDKLDEQYILEHLGVHNYESFGRSIVATVLEEALAQRRHDDQAELTFEVTANLAKTPSGCTWLTMIVNGKSVRIHQPPITNWPPVQ</sequence>
<reference evidence="1 2" key="1">
    <citation type="journal article" date="2019" name="Int. J. Syst. Evol. Microbiol.">
        <title>The Global Catalogue of Microorganisms (GCM) 10K type strain sequencing project: providing services to taxonomists for standard genome sequencing and annotation.</title>
        <authorList>
            <consortium name="The Broad Institute Genomics Platform"/>
            <consortium name="The Broad Institute Genome Sequencing Center for Infectious Disease"/>
            <person name="Wu L."/>
            <person name="Ma J."/>
        </authorList>
    </citation>
    <scope>NUCLEOTIDE SEQUENCE [LARGE SCALE GENOMIC DNA]</scope>
    <source>
        <strain evidence="1 2">JCM 16009</strain>
    </source>
</reference>
<dbReference type="Proteomes" id="UP001500449">
    <property type="component" value="Unassembled WGS sequence"/>
</dbReference>
<gene>
    <name evidence="1" type="ORF">GCM10009836_66040</name>
</gene>
<name>A0ABN2NMH3_9PSEU</name>
<comment type="caution">
    <text evidence="1">The sequence shown here is derived from an EMBL/GenBank/DDBJ whole genome shotgun (WGS) entry which is preliminary data.</text>
</comment>
<dbReference type="EMBL" id="BAAAQK010000028">
    <property type="protein sequence ID" value="GAA1875514.1"/>
    <property type="molecule type" value="Genomic_DNA"/>
</dbReference>
<keyword evidence="2" id="KW-1185">Reference proteome</keyword>
<proteinExistence type="predicted"/>
<accession>A0ABN2NMH3</accession>
<protein>
    <submittedName>
        <fullName evidence="1">Uncharacterized protein</fullName>
    </submittedName>
</protein>
<evidence type="ECO:0000313" key="2">
    <source>
        <dbReference type="Proteomes" id="UP001500449"/>
    </source>
</evidence>